<evidence type="ECO:0000313" key="2">
    <source>
        <dbReference type="EMBL" id="MBO0358509.1"/>
    </source>
</evidence>
<gene>
    <name evidence="2" type="ORF">J0X19_11180</name>
</gene>
<proteinExistence type="predicted"/>
<dbReference type="PROSITE" id="PS51257">
    <property type="entry name" value="PROKAR_LIPOPROTEIN"/>
    <property type="match status" value="1"/>
</dbReference>
<organism evidence="2 3">
    <name type="scientific">Hymenobacter telluris</name>
    <dbReference type="NCBI Taxonomy" id="2816474"/>
    <lineage>
        <taxon>Bacteria</taxon>
        <taxon>Pseudomonadati</taxon>
        <taxon>Bacteroidota</taxon>
        <taxon>Cytophagia</taxon>
        <taxon>Cytophagales</taxon>
        <taxon>Hymenobacteraceae</taxon>
        <taxon>Hymenobacter</taxon>
    </lineage>
</organism>
<comment type="caution">
    <text evidence="2">The sequence shown here is derived from an EMBL/GenBank/DDBJ whole genome shotgun (WGS) entry which is preliminary data.</text>
</comment>
<dbReference type="Proteomes" id="UP000664144">
    <property type="component" value="Unassembled WGS sequence"/>
</dbReference>
<evidence type="ECO:0000256" key="1">
    <source>
        <dbReference type="SAM" id="SignalP"/>
    </source>
</evidence>
<evidence type="ECO:0008006" key="4">
    <source>
        <dbReference type="Google" id="ProtNLM"/>
    </source>
</evidence>
<feature type="signal peptide" evidence="1">
    <location>
        <begin position="1"/>
        <end position="19"/>
    </location>
</feature>
<evidence type="ECO:0000313" key="3">
    <source>
        <dbReference type="Proteomes" id="UP000664144"/>
    </source>
</evidence>
<keyword evidence="3" id="KW-1185">Reference proteome</keyword>
<reference evidence="2" key="1">
    <citation type="submission" date="2021-03" db="EMBL/GenBank/DDBJ databases">
        <authorList>
            <person name="Kim M.K."/>
        </authorList>
    </citation>
    <scope>NUCLEOTIDE SEQUENCE</scope>
    <source>
        <strain evidence="2">BT186</strain>
    </source>
</reference>
<keyword evidence="1" id="KW-0732">Signal</keyword>
<dbReference type="RefSeq" id="WP_206984444.1">
    <property type="nucleotide sequence ID" value="NZ_JAFLQZ010000006.1"/>
</dbReference>
<accession>A0A939J971</accession>
<dbReference type="AlphaFoldDB" id="A0A939J971"/>
<feature type="chain" id="PRO_5037712718" description="DUF4249 domain-containing protein" evidence="1">
    <location>
        <begin position="20"/>
        <end position="252"/>
    </location>
</feature>
<name>A0A939J971_9BACT</name>
<protein>
    <recommendedName>
        <fullName evidence="4">DUF4249 domain-containing protein</fullName>
    </recommendedName>
</protein>
<dbReference type="EMBL" id="JAFLQZ010000006">
    <property type="protein sequence ID" value="MBO0358509.1"/>
    <property type="molecule type" value="Genomic_DNA"/>
</dbReference>
<sequence>MLRYLFSESWILSSRRLVAAGLLALAVAGCKNESVPVEPADTNYYPLAVGDYRIYNVVDTIWTRNVKTYNRYQFREQVTEQYTDNAGREAFRIIRSRRATATDAWRDDSVLVVSPAATNVLVTRNNNPRVELIFPVREGYWNANAFNNMNGIKDENLHYTRVGEPFTATSGTVSRTYPQTITTSTPDGVEETEYVNAFYYLRVRQVYAQGEGPVYRSRRRFIYCEPGINCIPSPNVIFSGVAHTETLVEKGR</sequence>